<evidence type="ECO:0000256" key="3">
    <source>
        <dbReference type="PROSITE-ProRule" id="PRU01278"/>
    </source>
</evidence>
<dbReference type="InterPro" id="IPR050575">
    <property type="entry name" value="BMC_shell"/>
</dbReference>
<comment type="similarity">
    <text evidence="3">Belongs to the bacterial microcompartments protein family.</text>
</comment>
<evidence type="ECO:0000256" key="1">
    <source>
        <dbReference type="ARBA" id="ARBA00024322"/>
    </source>
</evidence>
<dbReference type="PANTHER" id="PTHR33941">
    <property type="entry name" value="PROPANEDIOL UTILIZATION PROTEIN PDUA"/>
    <property type="match status" value="1"/>
</dbReference>
<dbReference type="InterPro" id="IPR000249">
    <property type="entry name" value="BMC_dom"/>
</dbReference>
<gene>
    <name evidence="5" type="ORF">EIZ48_27165</name>
</gene>
<dbReference type="CDD" id="cd07045">
    <property type="entry name" value="BMC_CcmK_like"/>
    <property type="match status" value="2"/>
</dbReference>
<sequence length="209" mass="21681">MGEFIRYQGEEALGLIETLGMVPAIFGADAMLKAANVKLVAYENIGSTLVTVMVKGDVAAITASVEAGTTAAKSIGELTASNSMPRPIKAIGDIVSVHGLPVEGPQNELGESPAAMGFIETFGIVFILEAADAMIKAADVELVGYENVASGYISVLVRGDVSACMAAVEAGVRAVENMGAKVYSSIVIPSPHPDLLKITQIYNIDNLLP</sequence>
<proteinExistence type="inferred from homology"/>
<evidence type="ECO:0000256" key="2">
    <source>
        <dbReference type="ARBA" id="ARBA00024446"/>
    </source>
</evidence>
<dbReference type="Gene3D" id="3.30.70.1710">
    <property type="match status" value="2"/>
</dbReference>
<evidence type="ECO:0000259" key="4">
    <source>
        <dbReference type="PROSITE" id="PS51930"/>
    </source>
</evidence>
<accession>A0ABW9YRS7</accession>
<dbReference type="InterPro" id="IPR044872">
    <property type="entry name" value="CcmK/CsoS1_BMC"/>
</dbReference>
<comment type="subcellular location">
    <subcellularLocation>
        <location evidence="1">Bacterial microcompartment</location>
    </subcellularLocation>
</comment>
<name>A0ABW9YRS7_9GAMM</name>
<dbReference type="Pfam" id="PF00936">
    <property type="entry name" value="BMC"/>
    <property type="match status" value="2"/>
</dbReference>
<dbReference type="InterPro" id="IPR037233">
    <property type="entry name" value="CcmK-like_sf"/>
</dbReference>
<dbReference type="Proteomes" id="UP000738517">
    <property type="component" value="Unassembled WGS sequence"/>
</dbReference>
<feature type="domain" description="BMC" evidence="4">
    <location>
        <begin position="12"/>
        <end position="96"/>
    </location>
</feature>
<reference evidence="5 6" key="1">
    <citation type="journal article" date="2017" name="Int. J. Syst. Evol. Microbiol.">
        <title>Photobacterium alginatilyticum sp. nov., a marine bacterium isolated from bottom seawater.</title>
        <authorList>
            <person name="Wang X."/>
            <person name="Wang Y."/>
            <person name="Yang X."/>
            <person name="Sun H."/>
            <person name="Li B."/>
            <person name="Zhang X.H."/>
        </authorList>
    </citation>
    <scope>NUCLEOTIDE SEQUENCE [LARGE SCALE GENOMIC DNA]</scope>
    <source>
        <strain evidence="5 6">P03D4</strain>
    </source>
</reference>
<dbReference type="SUPFAM" id="SSF143414">
    <property type="entry name" value="CcmK-like"/>
    <property type="match status" value="2"/>
</dbReference>
<dbReference type="SMART" id="SM00877">
    <property type="entry name" value="BMC"/>
    <property type="match status" value="2"/>
</dbReference>
<keyword evidence="2" id="KW-1283">Bacterial microcompartment</keyword>
<dbReference type="PROSITE" id="PS51930">
    <property type="entry name" value="BMC_2"/>
    <property type="match status" value="2"/>
</dbReference>
<dbReference type="EMBL" id="RSEJ01000051">
    <property type="protein sequence ID" value="NBI56186.1"/>
    <property type="molecule type" value="Genomic_DNA"/>
</dbReference>
<protein>
    <submittedName>
        <fullName evidence="5">BMC domain-containing protein</fullName>
    </submittedName>
</protein>
<feature type="domain" description="BMC" evidence="4">
    <location>
        <begin position="115"/>
        <end position="200"/>
    </location>
</feature>
<evidence type="ECO:0000313" key="6">
    <source>
        <dbReference type="Proteomes" id="UP000738517"/>
    </source>
</evidence>
<comment type="caution">
    <text evidence="5">The sequence shown here is derived from an EMBL/GenBank/DDBJ whole genome shotgun (WGS) entry which is preliminary data.</text>
</comment>
<keyword evidence="6" id="KW-1185">Reference proteome</keyword>
<organism evidence="5 6">
    <name type="scientific">Photobacterium alginatilyticum</name>
    <dbReference type="NCBI Taxonomy" id="1775171"/>
    <lineage>
        <taxon>Bacteria</taxon>
        <taxon>Pseudomonadati</taxon>
        <taxon>Pseudomonadota</taxon>
        <taxon>Gammaproteobacteria</taxon>
        <taxon>Vibrionales</taxon>
        <taxon>Vibrionaceae</taxon>
        <taxon>Photobacterium</taxon>
    </lineage>
</organism>
<evidence type="ECO:0000313" key="5">
    <source>
        <dbReference type="EMBL" id="NBI56186.1"/>
    </source>
</evidence>
<dbReference type="PANTHER" id="PTHR33941:SF11">
    <property type="entry name" value="BACTERIAL MICROCOMPARTMENT SHELL PROTEIN PDUJ"/>
    <property type="match status" value="1"/>
</dbReference>